<keyword evidence="3" id="KW-1185">Reference proteome</keyword>
<dbReference type="RefSeq" id="XP_018665976.2">
    <property type="nucleotide sequence ID" value="XM_018800511.2"/>
</dbReference>
<dbReference type="PANTHER" id="PTHR43792:SF1">
    <property type="entry name" value="N-ACETYLTRANSFERASE DOMAIN-CONTAINING PROTEIN"/>
    <property type="match status" value="1"/>
</dbReference>
<dbReference type="GeneID" id="29980594"/>
<dbReference type="Gene3D" id="3.40.630.30">
    <property type="match status" value="1"/>
</dbReference>
<dbReference type="InterPro" id="IPR000182">
    <property type="entry name" value="GNAT_dom"/>
</dbReference>
<dbReference type="InterPro" id="IPR016181">
    <property type="entry name" value="Acyl_CoA_acyltransferase"/>
</dbReference>
<reference evidence="2 3" key="1">
    <citation type="journal article" date="2016" name="Genome Announc.">
        <title>Draft Whole-Genome Sequence of Trichoderma gamsii T6085, a Promising Biocontrol Agent of Fusarium Head Blight on Wheat.</title>
        <authorList>
            <person name="Baroncelli R."/>
            <person name="Zapparata A."/>
            <person name="Piaggeschi G."/>
            <person name="Sarrocco S."/>
            <person name="Vannacci G."/>
        </authorList>
    </citation>
    <scope>NUCLEOTIDE SEQUENCE [LARGE SCALE GENOMIC DNA]</scope>
    <source>
        <strain evidence="2 3">T6085</strain>
    </source>
</reference>
<dbReference type="Pfam" id="PF13302">
    <property type="entry name" value="Acetyltransf_3"/>
    <property type="match status" value="1"/>
</dbReference>
<name>A0A2P4ZRU6_9HYPO</name>
<gene>
    <name evidence="2" type="ORF">TGAM01_v203964</name>
</gene>
<dbReference type="InterPro" id="IPR051531">
    <property type="entry name" value="N-acetyltransferase"/>
</dbReference>
<dbReference type="SUPFAM" id="SSF55729">
    <property type="entry name" value="Acyl-CoA N-acyltransferases (Nat)"/>
    <property type="match status" value="1"/>
</dbReference>
<dbReference type="GO" id="GO:0016747">
    <property type="term" value="F:acyltransferase activity, transferring groups other than amino-acyl groups"/>
    <property type="evidence" value="ECO:0007669"/>
    <property type="project" value="InterPro"/>
</dbReference>
<protein>
    <recommendedName>
        <fullName evidence="1">N-acetyltransferase domain-containing protein</fullName>
    </recommendedName>
</protein>
<proteinExistence type="predicted"/>
<sequence>MSTVTDAKPEGLFAPTLESERLRYELFDMKNDTHMQFSTETFNLILAGAGPTDGNWTKNDVRRLCFSLMMKPSEAHGRRPDTPCIYIMYLKDMPATPIGLISFCRRTPEIPMDLGWAVAPDYRRKGYASEASARISRYWKDEFGIKEMCIVTSEDNIPSRRIAESIGYVDGGYVMMEGNKEVAYVLPGMKKFEGQIFPFWGDGETPDEDY</sequence>
<dbReference type="EMBL" id="JPDN02000011">
    <property type="protein sequence ID" value="PON27015.1"/>
    <property type="molecule type" value="Genomic_DNA"/>
</dbReference>
<evidence type="ECO:0000313" key="3">
    <source>
        <dbReference type="Proteomes" id="UP000054821"/>
    </source>
</evidence>
<dbReference type="Proteomes" id="UP000054821">
    <property type="component" value="Unassembled WGS sequence"/>
</dbReference>
<comment type="caution">
    <text evidence="2">The sequence shown here is derived from an EMBL/GenBank/DDBJ whole genome shotgun (WGS) entry which is preliminary data.</text>
</comment>
<feature type="domain" description="N-acetyltransferase" evidence="1">
    <location>
        <begin position="80"/>
        <end position="168"/>
    </location>
</feature>
<evidence type="ECO:0000259" key="1">
    <source>
        <dbReference type="Pfam" id="PF13302"/>
    </source>
</evidence>
<accession>A0A2P4ZRU6</accession>
<evidence type="ECO:0000313" key="2">
    <source>
        <dbReference type="EMBL" id="PON27015.1"/>
    </source>
</evidence>
<dbReference type="PANTHER" id="PTHR43792">
    <property type="entry name" value="GNAT FAMILY, PUTATIVE (AFU_ORTHOLOGUE AFUA_3G00765)-RELATED-RELATED"/>
    <property type="match status" value="1"/>
</dbReference>
<dbReference type="STRING" id="398673.A0A2P4ZRU6"/>
<organism evidence="2 3">
    <name type="scientific">Trichoderma gamsii</name>
    <dbReference type="NCBI Taxonomy" id="398673"/>
    <lineage>
        <taxon>Eukaryota</taxon>
        <taxon>Fungi</taxon>
        <taxon>Dikarya</taxon>
        <taxon>Ascomycota</taxon>
        <taxon>Pezizomycotina</taxon>
        <taxon>Sordariomycetes</taxon>
        <taxon>Hypocreomycetidae</taxon>
        <taxon>Hypocreales</taxon>
        <taxon>Hypocreaceae</taxon>
        <taxon>Trichoderma</taxon>
    </lineage>
</organism>
<dbReference type="AlphaFoldDB" id="A0A2P4ZRU6"/>